<evidence type="ECO:0000313" key="2">
    <source>
        <dbReference type="EMBL" id="OGM33926.1"/>
    </source>
</evidence>
<gene>
    <name evidence="2" type="ORF">A3D01_05905</name>
</gene>
<protein>
    <submittedName>
        <fullName evidence="2">Uncharacterized protein</fullName>
    </submittedName>
</protein>
<feature type="transmembrane region" description="Helical" evidence="1">
    <location>
        <begin position="12"/>
        <end position="30"/>
    </location>
</feature>
<sequence>MTFFRNLKSKKTLFFIATFFIITAIFVFSLPKRYKENQDSKPKPDLLNQNEVAEDINEGDPLSSIPQDFPVYNNASVSGSSKSSGIEGSGVSIIWESSDDSEKIHSFYRDELDKNGWEIVKDERVGNFYSLSFKKDSASGFLGITKSLKKTILSVTMRY</sequence>
<evidence type="ECO:0000313" key="3">
    <source>
        <dbReference type="Proteomes" id="UP000177169"/>
    </source>
</evidence>
<accession>A0A1F7Z2P5</accession>
<comment type="caution">
    <text evidence="2">The sequence shown here is derived from an EMBL/GenBank/DDBJ whole genome shotgun (WGS) entry which is preliminary data.</text>
</comment>
<evidence type="ECO:0000256" key="1">
    <source>
        <dbReference type="SAM" id="Phobius"/>
    </source>
</evidence>
<name>A0A1F7Z2P5_9BACT</name>
<dbReference type="Proteomes" id="UP000177169">
    <property type="component" value="Unassembled WGS sequence"/>
</dbReference>
<organism evidence="2 3">
    <name type="scientific">Candidatus Woesebacteria bacterium RIFCSPHIGHO2_02_FULL_39_13</name>
    <dbReference type="NCBI Taxonomy" id="1802505"/>
    <lineage>
        <taxon>Bacteria</taxon>
        <taxon>Candidatus Woeseibacteriota</taxon>
    </lineage>
</organism>
<keyword evidence="1" id="KW-0812">Transmembrane</keyword>
<proteinExistence type="predicted"/>
<dbReference type="STRING" id="1802505.A3D01_05905"/>
<keyword evidence="1" id="KW-0472">Membrane</keyword>
<dbReference type="AlphaFoldDB" id="A0A1F7Z2P5"/>
<dbReference type="EMBL" id="MGGR01000011">
    <property type="protein sequence ID" value="OGM33926.1"/>
    <property type="molecule type" value="Genomic_DNA"/>
</dbReference>
<reference evidence="2 3" key="1">
    <citation type="journal article" date="2016" name="Nat. Commun.">
        <title>Thousands of microbial genomes shed light on interconnected biogeochemical processes in an aquifer system.</title>
        <authorList>
            <person name="Anantharaman K."/>
            <person name="Brown C.T."/>
            <person name="Hug L.A."/>
            <person name="Sharon I."/>
            <person name="Castelle C.J."/>
            <person name="Probst A.J."/>
            <person name="Thomas B.C."/>
            <person name="Singh A."/>
            <person name="Wilkins M.J."/>
            <person name="Karaoz U."/>
            <person name="Brodie E.L."/>
            <person name="Williams K.H."/>
            <person name="Hubbard S.S."/>
            <person name="Banfield J.F."/>
        </authorList>
    </citation>
    <scope>NUCLEOTIDE SEQUENCE [LARGE SCALE GENOMIC DNA]</scope>
</reference>
<keyword evidence="1" id="KW-1133">Transmembrane helix</keyword>